<proteinExistence type="predicted"/>
<dbReference type="EMBL" id="JAYKXP010000071">
    <property type="protein sequence ID" value="KAK7031057.1"/>
    <property type="molecule type" value="Genomic_DNA"/>
</dbReference>
<accession>A0AAW0BX92</accession>
<feature type="region of interest" description="Disordered" evidence="1">
    <location>
        <begin position="596"/>
        <end position="630"/>
    </location>
</feature>
<feature type="region of interest" description="Disordered" evidence="1">
    <location>
        <begin position="402"/>
        <end position="449"/>
    </location>
</feature>
<keyword evidence="3" id="KW-1185">Reference proteome</keyword>
<dbReference type="Proteomes" id="UP001383192">
    <property type="component" value="Unassembled WGS sequence"/>
</dbReference>
<feature type="compositionally biased region" description="Acidic residues" evidence="1">
    <location>
        <begin position="600"/>
        <end position="630"/>
    </location>
</feature>
<gene>
    <name evidence="2" type="ORF">VNI00_013656</name>
</gene>
<dbReference type="PANTHER" id="PTHR33129">
    <property type="entry name" value="PROTEIN KINASE DOMAIN-CONTAINING PROTEIN-RELATED"/>
    <property type="match status" value="1"/>
</dbReference>
<evidence type="ECO:0000256" key="1">
    <source>
        <dbReference type="SAM" id="MobiDB-lite"/>
    </source>
</evidence>
<dbReference type="PANTHER" id="PTHR33129:SF1">
    <property type="entry name" value="ATP-BINDING PROTEIN"/>
    <property type="match status" value="1"/>
</dbReference>
<name>A0AAW0BX92_9AGAR</name>
<protein>
    <recommendedName>
        <fullName evidence="4">Crinkler (CRN) family protein</fullName>
    </recommendedName>
</protein>
<organism evidence="2 3">
    <name type="scientific">Paramarasmius palmivorus</name>
    <dbReference type="NCBI Taxonomy" id="297713"/>
    <lineage>
        <taxon>Eukaryota</taxon>
        <taxon>Fungi</taxon>
        <taxon>Dikarya</taxon>
        <taxon>Basidiomycota</taxon>
        <taxon>Agaricomycotina</taxon>
        <taxon>Agaricomycetes</taxon>
        <taxon>Agaricomycetidae</taxon>
        <taxon>Agaricales</taxon>
        <taxon>Marasmiineae</taxon>
        <taxon>Marasmiaceae</taxon>
        <taxon>Paramarasmius</taxon>
    </lineage>
</organism>
<evidence type="ECO:0000313" key="3">
    <source>
        <dbReference type="Proteomes" id="UP001383192"/>
    </source>
</evidence>
<reference evidence="2 3" key="1">
    <citation type="submission" date="2024-01" db="EMBL/GenBank/DDBJ databases">
        <title>A draft genome for a cacao thread blight-causing isolate of Paramarasmius palmivorus.</title>
        <authorList>
            <person name="Baruah I.K."/>
            <person name="Bukari Y."/>
            <person name="Amoako-Attah I."/>
            <person name="Meinhardt L.W."/>
            <person name="Bailey B.A."/>
            <person name="Cohen S.P."/>
        </authorList>
    </citation>
    <scope>NUCLEOTIDE SEQUENCE [LARGE SCALE GENOMIC DNA]</scope>
    <source>
        <strain evidence="2 3">GH-12</strain>
    </source>
</reference>
<evidence type="ECO:0008006" key="4">
    <source>
        <dbReference type="Google" id="ProtNLM"/>
    </source>
</evidence>
<sequence>MSTILDPTIWSKARQGTQLKYWEKCWGKADPKDVVQVPAEVTVISKEGVESAPPEVEPILSAADLLAFKAGTTFPVMGSARLFVRQEYQIMMAKLSNQSHRTPITPLMDRRRGTMITGHPGIGKTAFRKFILYHRCVEQKPTLFYDGTDSKLYYFSEEGVDCAKVDSRFEKEHIKRFPASTWLLLDGAEHESIPPVLTAGRPVRANIVFTSSPQGAKRFHAWGDKTLDTETLYMRGWSDQELQNGCFLHGVSWRVAQERMLDIGRVPRNIFLTSSYSYMLQRIRDKFSSICVAGPQMFQDPETLHCFIYESPEPGSEASTTTCKVLLSPYVLCELRTRALKQEVKNREWMMLFFSHISRGGSVVGRHLYEIDIIAQLAAVKVGETLPQTMYKMTRNVGIPAKRKGGSALDAGKGNGARKKARREAESPTLPTTLAGPSSEARGRKKHEPRWYSAFARDTHLRMSRNRVEAQEQPLMWQFKGMEHIDYPVGRPKLAVQPNRLYVPEASNEPGLDCFYVVDGTLTLLQMTTAPTQNLSAAIRRLHQRFDKLPALEYWRIIFVQPDWRQLAVPYEEKLSCIPLFHTVITATGFVLKDIPLEKGEDEDEDEVDEVDEAEVEEDEEEEKEEETSG</sequence>
<evidence type="ECO:0000313" key="2">
    <source>
        <dbReference type="EMBL" id="KAK7031057.1"/>
    </source>
</evidence>
<dbReference type="AlphaFoldDB" id="A0AAW0BX92"/>
<dbReference type="InterPro" id="IPR052980">
    <property type="entry name" value="Crinkler_effector"/>
</dbReference>
<comment type="caution">
    <text evidence="2">The sequence shown here is derived from an EMBL/GenBank/DDBJ whole genome shotgun (WGS) entry which is preliminary data.</text>
</comment>